<feature type="domain" description="SHSP" evidence="4">
    <location>
        <begin position="165"/>
        <end position="281"/>
    </location>
</feature>
<dbReference type="Gene3D" id="2.60.40.790">
    <property type="match status" value="3"/>
</dbReference>
<feature type="domain" description="SHSP" evidence="4">
    <location>
        <begin position="37"/>
        <end position="145"/>
    </location>
</feature>
<dbReference type="InterPro" id="IPR002068">
    <property type="entry name" value="A-crystallin/Hsp20_dom"/>
</dbReference>
<dbReference type="GO" id="GO:0005737">
    <property type="term" value="C:cytoplasm"/>
    <property type="evidence" value="ECO:0007669"/>
    <property type="project" value="TreeGrafter"/>
</dbReference>
<sequence length="432" mass="50523">NFSLPTESCRIFGVRRIFDDMDRAMMENRYWINKSLTDTHKFAEPCPEVIDNDKEFRIKMDVSHFAPDELKVTVKDDFLQVEGKHEEKSDNYGTIQRMFVRKYALPQGLKEENVTSELSKDGILTVGVPFYENLFNTTPYFVNGERANDLNYQNCFTEKETVNFSYSNDTFPELPKFDEKCPEITNDDKEFKIKMDVSLFSTDDLKVSIRDRFLQIEGKHDEKDEKCGTVQRSFIRKYLLPRDVNEESITSELTKDGILTIEGLKVLHNEEENKTISIECENIFHDKIFTLITKLSTFIEAERFFKNADKLMETPLYWTHSKFNDKHEIDDNNVQIKDTSSEFSIKMDVSNFLPHELNVDIRGRCLMVKGKCEETDKNSILIKKTFCRSYSLPHYVKIEEISSELSDEGVLTIHHKKDCLDNNNIKIIPITF</sequence>
<dbReference type="CDD" id="cd06526">
    <property type="entry name" value="metazoan_ACD"/>
    <property type="match status" value="3"/>
</dbReference>
<dbReference type="AlphaFoldDB" id="A0AAF5I282"/>
<keyword evidence="1" id="KW-0346">Stress response</keyword>
<reference evidence="6" key="1">
    <citation type="submission" date="2024-02" db="UniProtKB">
        <authorList>
            <consortium name="WormBaseParasite"/>
        </authorList>
    </citation>
    <scope>IDENTIFICATION</scope>
</reference>
<dbReference type="SUPFAM" id="SSF49764">
    <property type="entry name" value="HSP20-like chaperones"/>
    <property type="match status" value="3"/>
</dbReference>
<dbReference type="PROSITE" id="PS01031">
    <property type="entry name" value="SHSP"/>
    <property type="match status" value="3"/>
</dbReference>
<dbReference type="InterPro" id="IPR008978">
    <property type="entry name" value="HSP20-like_chaperone"/>
</dbReference>
<dbReference type="GO" id="GO:0005634">
    <property type="term" value="C:nucleus"/>
    <property type="evidence" value="ECO:0007669"/>
    <property type="project" value="TreeGrafter"/>
</dbReference>
<dbReference type="Proteomes" id="UP000035681">
    <property type="component" value="Unplaced"/>
</dbReference>
<evidence type="ECO:0000259" key="4">
    <source>
        <dbReference type="PROSITE" id="PS01031"/>
    </source>
</evidence>
<dbReference type="Pfam" id="PF00011">
    <property type="entry name" value="HSP20"/>
    <property type="match status" value="3"/>
</dbReference>
<dbReference type="PANTHER" id="PTHR45640">
    <property type="entry name" value="HEAT SHOCK PROTEIN HSP-12.2-RELATED"/>
    <property type="match status" value="1"/>
</dbReference>
<accession>A0AAF5I282</accession>
<evidence type="ECO:0000256" key="3">
    <source>
        <dbReference type="RuleBase" id="RU003616"/>
    </source>
</evidence>
<organism evidence="5 6">
    <name type="scientific">Strongyloides stercoralis</name>
    <name type="common">Threadworm</name>
    <dbReference type="NCBI Taxonomy" id="6248"/>
    <lineage>
        <taxon>Eukaryota</taxon>
        <taxon>Metazoa</taxon>
        <taxon>Ecdysozoa</taxon>
        <taxon>Nematoda</taxon>
        <taxon>Chromadorea</taxon>
        <taxon>Rhabditida</taxon>
        <taxon>Tylenchina</taxon>
        <taxon>Panagrolaimomorpha</taxon>
        <taxon>Strongyloidoidea</taxon>
        <taxon>Strongyloididae</taxon>
        <taxon>Strongyloides</taxon>
    </lineage>
</organism>
<name>A0AAF5I282_STRER</name>
<dbReference type="PRINTS" id="PR00299">
    <property type="entry name" value="ACRYSTALLIN"/>
</dbReference>
<evidence type="ECO:0000256" key="2">
    <source>
        <dbReference type="PROSITE-ProRule" id="PRU00285"/>
    </source>
</evidence>
<keyword evidence="5" id="KW-1185">Reference proteome</keyword>
<protein>
    <submittedName>
        <fullName evidence="6">SHSP domain-containing protein</fullName>
    </submittedName>
</protein>
<dbReference type="GO" id="GO:0051082">
    <property type="term" value="F:unfolded protein binding"/>
    <property type="evidence" value="ECO:0007669"/>
    <property type="project" value="TreeGrafter"/>
</dbReference>
<dbReference type="PANTHER" id="PTHR45640:SF13">
    <property type="entry name" value="HEAT SHOCK PROTEIN 22-RELATED"/>
    <property type="match status" value="1"/>
</dbReference>
<dbReference type="GO" id="GO:0009408">
    <property type="term" value="P:response to heat"/>
    <property type="evidence" value="ECO:0007669"/>
    <property type="project" value="TreeGrafter"/>
</dbReference>
<evidence type="ECO:0000313" key="6">
    <source>
        <dbReference type="WBParaSite" id="TCONS_00011460.p1"/>
    </source>
</evidence>
<evidence type="ECO:0000256" key="1">
    <source>
        <dbReference type="ARBA" id="ARBA00023016"/>
    </source>
</evidence>
<dbReference type="InterPro" id="IPR001436">
    <property type="entry name" value="Alpha-crystallin/sHSP_animal"/>
</dbReference>
<comment type="similarity">
    <text evidence="2 3">Belongs to the small heat shock protein (HSP20) family.</text>
</comment>
<proteinExistence type="inferred from homology"/>
<evidence type="ECO:0000313" key="5">
    <source>
        <dbReference type="Proteomes" id="UP000035681"/>
    </source>
</evidence>
<dbReference type="GO" id="GO:0042026">
    <property type="term" value="P:protein refolding"/>
    <property type="evidence" value="ECO:0007669"/>
    <property type="project" value="TreeGrafter"/>
</dbReference>
<dbReference type="WBParaSite" id="TCONS_00011460.p1">
    <property type="protein sequence ID" value="TCONS_00011460.p1"/>
    <property type="gene ID" value="XLOC_005885"/>
</dbReference>
<feature type="domain" description="SHSP" evidence="4">
    <location>
        <begin position="325"/>
        <end position="432"/>
    </location>
</feature>